<keyword evidence="3" id="KW-1185">Reference proteome</keyword>
<dbReference type="InterPro" id="IPR036691">
    <property type="entry name" value="Endo/exonu/phosph_ase_sf"/>
</dbReference>
<evidence type="ECO:0000256" key="1">
    <source>
        <dbReference type="SAM" id="MobiDB-lite"/>
    </source>
</evidence>
<evidence type="ECO:0000313" key="2">
    <source>
        <dbReference type="EMBL" id="VDP48977.1"/>
    </source>
</evidence>
<dbReference type="AlphaFoldDB" id="A0A183P4I3"/>
<feature type="region of interest" description="Disordered" evidence="1">
    <location>
        <begin position="197"/>
        <end position="221"/>
    </location>
</feature>
<dbReference type="STRING" id="31246.A0A183P4I3"/>
<evidence type="ECO:0000313" key="3">
    <source>
        <dbReference type="Proteomes" id="UP000269396"/>
    </source>
</evidence>
<sequence>MDNKGYEYITGLLGMGEMNKNGDRFTNLYAFNKLVIGGTISQHKCLHKVTWISPYHTTENHIDYIFISKKSQKTIQDVRTRRGADIASDHYLVMAKVKLKPKKHWLTEETELQRFNTTFLRDTDKLNEFKITFNNWFQVLQDLLEEEEGTMEYNWRGIKETLTPTFSKVLGRKKHHHKEWISVETLDKIQERKEETAINNSQKRTGAVKSQAECTEANKRVTESIRVDKQKRQWKELQEKEI</sequence>
<gene>
    <name evidence="2" type="ORF">SMTD_LOCUS9269</name>
</gene>
<accession>A0A183P4I3</accession>
<name>A0A183P4I3_9TREM</name>
<dbReference type="Gene3D" id="3.60.10.10">
    <property type="entry name" value="Endonuclease/exonuclease/phosphatase"/>
    <property type="match status" value="1"/>
</dbReference>
<dbReference type="Proteomes" id="UP000269396">
    <property type="component" value="Unassembled WGS sequence"/>
</dbReference>
<dbReference type="EMBL" id="UZAL01029558">
    <property type="protein sequence ID" value="VDP48977.1"/>
    <property type="molecule type" value="Genomic_DNA"/>
</dbReference>
<dbReference type="SUPFAM" id="SSF56219">
    <property type="entry name" value="DNase I-like"/>
    <property type="match status" value="1"/>
</dbReference>
<protein>
    <submittedName>
        <fullName evidence="2">Uncharacterized protein</fullName>
    </submittedName>
</protein>
<proteinExistence type="predicted"/>
<reference evidence="2 3" key="1">
    <citation type="submission" date="2018-11" db="EMBL/GenBank/DDBJ databases">
        <authorList>
            <consortium name="Pathogen Informatics"/>
        </authorList>
    </citation>
    <scope>NUCLEOTIDE SEQUENCE [LARGE SCALE GENOMIC DNA]</scope>
    <source>
        <strain>Denwood</strain>
        <strain evidence="3">Zambia</strain>
    </source>
</reference>
<organism evidence="2 3">
    <name type="scientific">Schistosoma mattheei</name>
    <dbReference type="NCBI Taxonomy" id="31246"/>
    <lineage>
        <taxon>Eukaryota</taxon>
        <taxon>Metazoa</taxon>
        <taxon>Spiralia</taxon>
        <taxon>Lophotrochozoa</taxon>
        <taxon>Platyhelminthes</taxon>
        <taxon>Trematoda</taxon>
        <taxon>Digenea</taxon>
        <taxon>Strigeidida</taxon>
        <taxon>Schistosomatoidea</taxon>
        <taxon>Schistosomatidae</taxon>
        <taxon>Schistosoma</taxon>
    </lineage>
</organism>